<comment type="similarity">
    <text evidence="4">Belongs to the popeye family.</text>
</comment>
<dbReference type="Pfam" id="PF00027">
    <property type="entry name" value="cNMP_binding"/>
    <property type="match status" value="1"/>
</dbReference>
<dbReference type="CDD" id="cd00038">
    <property type="entry name" value="CAP_ED"/>
    <property type="match status" value="1"/>
</dbReference>
<name>A0A1E7F3P5_9STRA</name>
<dbReference type="InterPro" id="IPR006916">
    <property type="entry name" value="POPDC1-3"/>
</dbReference>
<evidence type="ECO:0000256" key="11">
    <source>
        <dbReference type="ARBA" id="ARBA00022989"/>
    </source>
</evidence>
<dbReference type="GO" id="GO:0016328">
    <property type="term" value="C:lateral plasma membrane"/>
    <property type="evidence" value="ECO:0007669"/>
    <property type="project" value="UniProtKB-SubCell"/>
</dbReference>
<gene>
    <name evidence="15" type="ORF">FRACYDRAFT_160841</name>
</gene>
<protein>
    <recommendedName>
        <fullName evidence="14">Cyclic nucleotide-binding domain-containing protein</fullName>
    </recommendedName>
</protein>
<keyword evidence="7" id="KW-1003">Cell membrane</keyword>
<dbReference type="SUPFAM" id="SSF51206">
    <property type="entry name" value="cAMP-binding domain-like"/>
    <property type="match status" value="1"/>
</dbReference>
<dbReference type="InterPro" id="IPR014710">
    <property type="entry name" value="RmlC-like_jellyroll"/>
</dbReference>
<dbReference type="OrthoDB" id="425611at2759"/>
<feature type="domain" description="Cyclic nucleotide-binding" evidence="14">
    <location>
        <begin position="95"/>
        <end position="201"/>
    </location>
</feature>
<dbReference type="Gene3D" id="2.60.120.10">
    <property type="entry name" value="Jelly Rolls"/>
    <property type="match status" value="1"/>
</dbReference>
<dbReference type="GO" id="GO:0030552">
    <property type="term" value="F:cAMP binding"/>
    <property type="evidence" value="ECO:0007669"/>
    <property type="project" value="TreeGrafter"/>
</dbReference>
<dbReference type="PROSITE" id="PS50042">
    <property type="entry name" value="CNMP_BINDING_3"/>
    <property type="match status" value="1"/>
</dbReference>
<keyword evidence="5" id="KW-0796">Tight junction</keyword>
<evidence type="ECO:0000256" key="4">
    <source>
        <dbReference type="ARBA" id="ARBA00007146"/>
    </source>
</evidence>
<dbReference type="PANTHER" id="PTHR12101">
    <property type="entry name" value="POPEYE DOMAIN CONTAINING PROTEIN"/>
    <property type="match status" value="1"/>
</dbReference>
<organism evidence="15 16">
    <name type="scientific">Fragilariopsis cylindrus CCMP1102</name>
    <dbReference type="NCBI Taxonomy" id="635003"/>
    <lineage>
        <taxon>Eukaryota</taxon>
        <taxon>Sar</taxon>
        <taxon>Stramenopiles</taxon>
        <taxon>Ochrophyta</taxon>
        <taxon>Bacillariophyta</taxon>
        <taxon>Bacillariophyceae</taxon>
        <taxon>Bacillariophycidae</taxon>
        <taxon>Bacillariales</taxon>
        <taxon>Bacillariaceae</taxon>
        <taxon>Fragilariopsis</taxon>
    </lineage>
</organism>
<keyword evidence="11" id="KW-1133">Transmembrane helix</keyword>
<keyword evidence="8" id="KW-0812">Transmembrane</keyword>
<evidence type="ECO:0000256" key="6">
    <source>
        <dbReference type="ARBA" id="ARBA00022473"/>
    </source>
</evidence>
<evidence type="ECO:0000256" key="8">
    <source>
        <dbReference type="ARBA" id="ARBA00022692"/>
    </source>
</evidence>
<accession>A0A1E7F3P5</accession>
<dbReference type="PANTHER" id="PTHR12101:SF17">
    <property type="entry name" value="BLOOD VESSEL EPICARDIAL SUBSTANCE"/>
    <property type="match status" value="1"/>
</dbReference>
<evidence type="ECO:0000256" key="9">
    <source>
        <dbReference type="ARBA" id="ARBA00022889"/>
    </source>
</evidence>
<evidence type="ECO:0000256" key="7">
    <source>
        <dbReference type="ARBA" id="ARBA00022475"/>
    </source>
</evidence>
<dbReference type="InterPro" id="IPR055272">
    <property type="entry name" value="POPDC1-3_dom"/>
</dbReference>
<dbReference type="InterPro" id="IPR000595">
    <property type="entry name" value="cNMP-bd_dom"/>
</dbReference>
<dbReference type="GO" id="GO:0007155">
    <property type="term" value="P:cell adhesion"/>
    <property type="evidence" value="ECO:0007669"/>
    <property type="project" value="UniProtKB-KW"/>
</dbReference>
<evidence type="ECO:0000256" key="3">
    <source>
        <dbReference type="ARBA" id="ARBA00004435"/>
    </source>
</evidence>
<evidence type="ECO:0000256" key="12">
    <source>
        <dbReference type="ARBA" id="ARBA00023136"/>
    </source>
</evidence>
<feature type="non-terminal residue" evidence="15">
    <location>
        <position position="229"/>
    </location>
</feature>
<proteinExistence type="inferred from homology"/>
<dbReference type="Proteomes" id="UP000095751">
    <property type="component" value="Unassembled WGS sequence"/>
</dbReference>
<reference evidence="15 16" key="1">
    <citation type="submission" date="2016-09" db="EMBL/GenBank/DDBJ databases">
        <title>Extensive genetic diversity and differential bi-allelic expression allows diatom success in the polar Southern Ocean.</title>
        <authorList>
            <consortium name="DOE Joint Genome Institute"/>
            <person name="Mock T."/>
            <person name="Otillar R.P."/>
            <person name="Strauss J."/>
            <person name="Dupont C."/>
            <person name="Frickenhaus S."/>
            <person name="Maumus F."/>
            <person name="Mcmullan M."/>
            <person name="Sanges R."/>
            <person name="Schmutz J."/>
            <person name="Toseland A."/>
            <person name="Valas R."/>
            <person name="Veluchamy A."/>
            <person name="Ward B.J."/>
            <person name="Allen A."/>
            <person name="Barry K."/>
            <person name="Falciatore A."/>
            <person name="Ferrante M."/>
            <person name="Fortunato A.E."/>
            <person name="Gloeckner G."/>
            <person name="Gruber A."/>
            <person name="Hipkin R."/>
            <person name="Janech M."/>
            <person name="Kroth P."/>
            <person name="Leese F."/>
            <person name="Lindquist E."/>
            <person name="Lyon B.R."/>
            <person name="Martin J."/>
            <person name="Mayer C."/>
            <person name="Parker M."/>
            <person name="Quesneville H."/>
            <person name="Raymond J."/>
            <person name="Uhlig C."/>
            <person name="Valentin K.U."/>
            <person name="Worden A.Z."/>
            <person name="Armbrust E.V."/>
            <person name="Bowler C."/>
            <person name="Green B."/>
            <person name="Moulton V."/>
            <person name="Van Oosterhout C."/>
            <person name="Grigoriev I."/>
        </authorList>
    </citation>
    <scope>NUCLEOTIDE SEQUENCE [LARGE SCALE GENOMIC DNA]</scope>
    <source>
        <strain evidence="15 16">CCMP1102</strain>
    </source>
</reference>
<evidence type="ECO:0000313" key="16">
    <source>
        <dbReference type="Proteomes" id="UP000095751"/>
    </source>
</evidence>
<evidence type="ECO:0000256" key="1">
    <source>
        <dbReference type="ARBA" id="ARBA00004124"/>
    </source>
</evidence>
<feature type="non-terminal residue" evidence="15">
    <location>
        <position position="1"/>
    </location>
</feature>
<evidence type="ECO:0000313" key="15">
    <source>
        <dbReference type="EMBL" id="OEU12756.1"/>
    </source>
</evidence>
<dbReference type="InParanoid" id="A0A1E7F3P5"/>
<keyword evidence="12" id="KW-0472">Membrane</keyword>
<keyword evidence="9" id="KW-0130">Cell adhesion</keyword>
<dbReference type="AlphaFoldDB" id="A0A1E7F3P5"/>
<dbReference type="InterPro" id="IPR018490">
    <property type="entry name" value="cNMP-bd_dom_sf"/>
</dbReference>
<keyword evidence="13" id="KW-0325">Glycoprotein</keyword>
<dbReference type="KEGG" id="fcy:FRACYDRAFT_160841"/>
<keyword evidence="10" id="KW-0965">Cell junction</keyword>
<evidence type="ECO:0000259" key="14">
    <source>
        <dbReference type="PROSITE" id="PS50042"/>
    </source>
</evidence>
<dbReference type="GO" id="GO:0005923">
    <property type="term" value="C:bicellular tight junction"/>
    <property type="evidence" value="ECO:0007669"/>
    <property type="project" value="UniProtKB-SubCell"/>
</dbReference>
<keyword evidence="16" id="KW-1185">Reference proteome</keyword>
<comment type="subcellular location">
    <subcellularLocation>
        <location evidence="3">Cell junction</location>
        <location evidence="3">Tight junction</location>
    </subcellularLocation>
    <subcellularLocation>
        <location evidence="1">Lateral cell membrane</location>
    </subcellularLocation>
    <subcellularLocation>
        <location evidence="2">Membrane</location>
        <topology evidence="2">Multi-pass membrane protein</topology>
    </subcellularLocation>
</comment>
<dbReference type="Pfam" id="PF04831">
    <property type="entry name" value="POPDC1-3"/>
    <property type="match status" value="1"/>
</dbReference>
<evidence type="ECO:0000256" key="13">
    <source>
        <dbReference type="ARBA" id="ARBA00023180"/>
    </source>
</evidence>
<keyword evidence="6" id="KW-0217">Developmental protein</keyword>
<dbReference type="EMBL" id="KV784364">
    <property type="protein sequence ID" value="OEU12756.1"/>
    <property type="molecule type" value="Genomic_DNA"/>
</dbReference>
<sequence>ITYKVSEVFGHCSFVLVAISYAVDDFLQLRILAIAGSSAMLVFTYFHPHGRILWLPFQWNIVFVLLNTWRVAKVYVDWILSEQLSNGLSKLYDHHFYVMEKADFARLVRLGTKEKFQKGDTIVHQDQDNRYVRLVVSGDLIVDRDGQTTYLVHEGQFISEMGLHAGLGLRGKLTSCCSVKAESEKGVELVRWDRTELMHLLELHQSIERTLKAVMSWDIVSKLKSQRVL</sequence>
<evidence type="ECO:0000256" key="2">
    <source>
        <dbReference type="ARBA" id="ARBA00004141"/>
    </source>
</evidence>
<evidence type="ECO:0000256" key="5">
    <source>
        <dbReference type="ARBA" id="ARBA00022427"/>
    </source>
</evidence>
<evidence type="ECO:0000256" key="10">
    <source>
        <dbReference type="ARBA" id="ARBA00022949"/>
    </source>
</evidence>